<evidence type="ECO:0000256" key="1">
    <source>
        <dbReference type="ARBA" id="ARBA00004606"/>
    </source>
</evidence>
<dbReference type="AlphaFoldDB" id="A0A9Y3S0C0"/>
<organism evidence="13 14">
    <name type="scientific">Pundamilia nyererei</name>
    <dbReference type="NCBI Taxonomy" id="303518"/>
    <lineage>
        <taxon>Eukaryota</taxon>
        <taxon>Metazoa</taxon>
        <taxon>Chordata</taxon>
        <taxon>Craniata</taxon>
        <taxon>Vertebrata</taxon>
        <taxon>Euteleostomi</taxon>
        <taxon>Actinopterygii</taxon>
        <taxon>Neopterygii</taxon>
        <taxon>Teleostei</taxon>
        <taxon>Neoteleostei</taxon>
        <taxon>Acanthomorphata</taxon>
        <taxon>Ovalentaria</taxon>
        <taxon>Cichlomorphae</taxon>
        <taxon>Cichliformes</taxon>
        <taxon>Cichlidae</taxon>
        <taxon>African cichlids</taxon>
        <taxon>Pseudocrenilabrinae</taxon>
        <taxon>Haplochromini</taxon>
        <taxon>Pundamilia</taxon>
    </lineage>
</organism>
<keyword evidence="13" id="KW-1185">Reference proteome</keyword>
<dbReference type="PROSITE" id="PS50049">
    <property type="entry name" value="THD_2"/>
    <property type="match status" value="1"/>
</dbReference>
<dbReference type="GO" id="GO:0005615">
    <property type="term" value="C:extracellular space"/>
    <property type="evidence" value="ECO:0007669"/>
    <property type="project" value="UniProtKB-KW"/>
</dbReference>
<dbReference type="InterPro" id="IPR006053">
    <property type="entry name" value="TNF"/>
</dbReference>
<keyword evidence="7 11" id="KW-1133">Transmembrane helix</keyword>
<keyword evidence="4" id="KW-0202">Cytokine</keyword>
<dbReference type="CDD" id="cd00184">
    <property type="entry name" value="TNF"/>
    <property type="match status" value="1"/>
</dbReference>
<evidence type="ECO:0000256" key="5">
    <source>
        <dbReference type="ARBA" id="ARBA00022692"/>
    </source>
</evidence>
<keyword evidence="8 11" id="KW-0472">Membrane</keyword>
<accession>A0A9Y3S0C0</accession>
<dbReference type="GO" id="GO:0006955">
    <property type="term" value="P:immune response"/>
    <property type="evidence" value="ECO:0007669"/>
    <property type="project" value="InterPro"/>
</dbReference>
<dbReference type="SUPFAM" id="SSF49842">
    <property type="entry name" value="TNF-like"/>
    <property type="match status" value="1"/>
</dbReference>
<dbReference type="Proteomes" id="UP000695023">
    <property type="component" value="Unplaced"/>
</dbReference>
<dbReference type="GO" id="GO:0016020">
    <property type="term" value="C:membrane"/>
    <property type="evidence" value="ECO:0007669"/>
    <property type="project" value="UniProtKB-SubCell"/>
</dbReference>
<evidence type="ECO:0000313" key="13">
    <source>
        <dbReference type="Proteomes" id="UP000695023"/>
    </source>
</evidence>
<dbReference type="SMART" id="SM00207">
    <property type="entry name" value="TNF"/>
    <property type="match status" value="1"/>
</dbReference>
<evidence type="ECO:0000256" key="3">
    <source>
        <dbReference type="ARBA" id="ARBA00013893"/>
    </source>
</evidence>
<comment type="subcellular location">
    <subcellularLocation>
        <location evidence="1">Membrane</location>
        <topology evidence="1">Single-pass type II membrane protein</topology>
    </subcellularLocation>
</comment>
<evidence type="ECO:0000256" key="7">
    <source>
        <dbReference type="ARBA" id="ARBA00022989"/>
    </source>
</evidence>
<feature type="domain" description="THD" evidence="12">
    <location>
        <begin position="80"/>
        <end position="237"/>
    </location>
</feature>
<evidence type="ECO:0000256" key="6">
    <source>
        <dbReference type="ARBA" id="ARBA00022968"/>
    </source>
</evidence>
<keyword evidence="5 11" id="KW-0812">Transmembrane</keyword>
<dbReference type="InterPro" id="IPR008983">
    <property type="entry name" value="Tumour_necrosis_fac-like_dom"/>
</dbReference>
<feature type="transmembrane region" description="Helical" evidence="11">
    <location>
        <begin position="31"/>
        <end position="52"/>
    </location>
</feature>
<dbReference type="GO" id="GO:0005164">
    <property type="term" value="F:tumor necrosis factor receptor binding"/>
    <property type="evidence" value="ECO:0007669"/>
    <property type="project" value="InterPro"/>
</dbReference>
<keyword evidence="6" id="KW-0735">Signal-anchor</keyword>
<evidence type="ECO:0000259" key="12">
    <source>
        <dbReference type="PROSITE" id="PS50049"/>
    </source>
</evidence>
<evidence type="ECO:0000256" key="11">
    <source>
        <dbReference type="SAM" id="Phobius"/>
    </source>
</evidence>
<dbReference type="PANTHER" id="PTHR11471">
    <property type="entry name" value="TUMOR NECROSIS FACTOR FAMILY MEMBER"/>
    <property type="match status" value="1"/>
</dbReference>
<dbReference type="RefSeq" id="XP_005750745.1">
    <property type="nucleotide sequence ID" value="XM_005750688.2"/>
</dbReference>
<dbReference type="PANTHER" id="PTHR11471:SF23">
    <property type="entry name" value="TUMOR NECROSIS FACTOR"/>
    <property type="match status" value="1"/>
</dbReference>
<evidence type="ECO:0000256" key="2">
    <source>
        <dbReference type="ARBA" id="ARBA00008670"/>
    </source>
</evidence>
<keyword evidence="9" id="KW-1015">Disulfide bond</keyword>
<dbReference type="Gene3D" id="2.60.120.40">
    <property type="match status" value="1"/>
</dbReference>
<evidence type="ECO:0000256" key="10">
    <source>
        <dbReference type="ARBA" id="ARBA00029751"/>
    </source>
</evidence>
<name>A0A9Y3S0C0_9CICH</name>
<comment type="similarity">
    <text evidence="2">Belongs to the tumor necrosis factor family.</text>
</comment>
<dbReference type="GeneID" id="102208859"/>
<evidence type="ECO:0000313" key="14">
    <source>
        <dbReference type="RefSeq" id="XP_005750745.1"/>
    </source>
</evidence>
<evidence type="ECO:0000256" key="9">
    <source>
        <dbReference type="ARBA" id="ARBA00023157"/>
    </source>
</evidence>
<reference evidence="14" key="1">
    <citation type="submission" date="2025-08" db="UniProtKB">
        <authorList>
            <consortium name="RefSeq"/>
        </authorList>
    </citation>
    <scope>IDENTIFICATION</scope>
</reference>
<protein>
    <recommendedName>
        <fullName evidence="3">Tumor necrosis factor</fullName>
    </recommendedName>
    <alternativeName>
        <fullName evidence="10">TNF-alpha</fullName>
    </alternativeName>
</protein>
<dbReference type="PRINTS" id="PR01234">
    <property type="entry name" value="TNECROSISFCT"/>
</dbReference>
<dbReference type="GO" id="GO:0005125">
    <property type="term" value="F:cytokine activity"/>
    <property type="evidence" value="ECO:0007669"/>
    <property type="project" value="UniProtKB-KW"/>
</dbReference>
<proteinExistence type="inferred from homology"/>
<dbReference type="Pfam" id="PF00229">
    <property type="entry name" value="TNF"/>
    <property type="match status" value="1"/>
</dbReference>
<gene>
    <name evidence="14" type="primary">LOC102208859</name>
</gene>
<dbReference type="InterPro" id="IPR006052">
    <property type="entry name" value="TNF_dom"/>
</dbReference>
<evidence type="ECO:0000256" key="4">
    <source>
        <dbReference type="ARBA" id="ARBA00022514"/>
    </source>
</evidence>
<sequence>MEGECMVALDTMIDKDTEKQATQEIKPRSKLTMALLAFTLCLAATAAAALVVNRRAEAPGQNEDNFDLHHTLRQISNVRAAIHLQGVHNYSRKTSVEWQKDVDQSHSQGGLELDKNEIVIPRDGLYFVYSQASFRVDCSSDADDTSSHPMVHLSHTVKRWSRSYAPEYVTILHSIRTVCQKTTSGDSDKDGNWYTAVYMGAVFNLYAHDRLRTQTEEAMLEKLEDEPGKNFFGVFAL</sequence>
<evidence type="ECO:0000256" key="8">
    <source>
        <dbReference type="ARBA" id="ARBA00023136"/>
    </source>
</evidence>